<comment type="caution">
    <text evidence="3">The sequence shown here is derived from an EMBL/GenBank/DDBJ whole genome shotgun (WGS) entry which is preliminary data.</text>
</comment>
<protein>
    <recommendedName>
        <fullName evidence="5">DUF5667 domain-containing protein</fullName>
    </recommendedName>
</protein>
<evidence type="ECO:0000256" key="2">
    <source>
        <dbReference type="SAM" id="SignalP"/>
    </source>
</evidence>
<feature type="chain" id="PRO_5014805433" description="DUF5667 domain-containing protein" evidence="2">
    <location>
        <begin position="22"/>
        <end position="303"/>
    </location>
</feature>
<dbReference type="Proteomes" id="UP000230779">
    <property type="component" value="Unassembled WGS sequence"/>
</dbReference>
<accession>A0A2M7RIT0</accession>
<evidence type="ECO:0000256" key="1">
    <source>
        <dbReference type="SAM" id="MobiDB-lite"/>
    </source>
</evidence>
<gene>
    <name evidence="3" type="ORF">COY66_04535</name>
</gene>
<keyword evidence="2" id="KW-0732">Signal</keyword>
<feature type="compositionally biased region" description="Polar residues" evidence="1">
    <location>
        <begin position="287"/>
        <end position="303"/>
    </location>
</feature>
<evidence type="ECO:0000313" key="3">
    <source>
        <dbReference type="EMBL" id="PIY96276.1"/>
    </source>
</evidence>
<feature type="compositionally biased region" description="Polar residues" evidence="1">
    <location>
        <begin position="67"/>
        <end position="89"/>
    </location>
</feature>
<proteinExistence type="predicted"/>
<feature type="signal peptide" evidence="2">
    <location>
        <begin position="1"/>
        <end position="21"/>
    </location>
</feature>
<dbReference type="EMBL" id="PFMD01000052">
    <property type="protein sequence ID" value="PIY96276.1"/>
    <property type="molecule type" value="Genomic_DNA"/>
</dbReference>
<feature type="region of interest" description="Disordered" evidence="1">
    <location>
        <begin position="60"/>
        <end position="89"/>
    </location>
</feature>
<reference evidence="3 4" key="1">
    <citation type="submission" date="2017-09" db="EMBL/GenBank/DDBJ databases">
        <title>Depth-based differentiation of microbial function through sediment-hosted aquifers and enrichment of novel symbionts in the deep terrestrial subsurface.</title>
        <authorList>
            <person name="Probst A.J."/>
            <person name="Ladd B."/>
            <person name="Jarett J.K."/>
            <person name="Geller-Mcgrath D.E."/>
            <person name="Sieber C.M."/>
            <person name="Emerson J.B."/>
            <person name="Anantharaman K."/>
            <person name="Thomas B.C."/>
            <person name="Malmstrom R."/>
            <person name="Stieglmeier M."/>
            <person name="Klingl A."/>
            <person name="Woyke T."/>
            <person name="Ryan C.M."/>
            <person name="Banfield J.F."/>
        </authorList>
    </citation>
    <scope>NUCLEOTIDE SEQUENCE [LARGE SCALE GENOMIC DNA]</scope>
    <source>
        <strain evidence="3">CG_4_10_14_0_8_um_filter_42_10</strain>
    </source>
</reference>
<dbReference type="Gene3D" id="1.20.5.340">
    <property type="match status" value="1"/>
</dbReference>
<sequence>MNKFFALTAILVLALAFSVNASELDEINAAMQRLDAARRTNSGDIGFLKAQLDSLLHPEKYAPAPDSTVNPADSGATTPTAPDSGSTVVDSTAKAAEKARKATEKKFWDGVDSAKKNLGKADLATLISSANTPEKFAAAMLRFGIPKKAIDLNTPSKDYGTLLRTAAMIYYGTIQLNGSTHKQLAAAAAATDDGNTAAMANLTRRVETVEGDISTVKKDVSSVQGAVAELDKRLEQIRVAVNTNGVNTTACLELLKSAKFQSKAKEASRVAKSIESAGHQYHPVEFETTSVPADTSSGTDSSW</sequence>
<organism evidence="3 4">
    <name type="scientific">Candidatus Kerfeldbacteria bacterium CG_4_10_14_0_8_um_filter_42_10</name>
    <dbReference type="NCBI Taxonomy" id="2014248"/>
    <lineage>
        <taxon>Bacteria</taxon>
        <taxon>Candidatus Kerfeldiibacteriota</taxon>
    </lineage>
</organism>
<feature type="region of interest" description="Disordered" evidence="1">
    <location>
        <begin position="283"/>
        <end position="303"/>
    </location>
</feature>
<dbReference type="AlphaFoldDB" id="A0A2M7RIT0"/>
<evidence type="ECO:0008006" key="5">
    <source>
        <dbReference type="Google" id="ProtNLM"/>
    </source>
</evidence>
<evidence type="ECO:0000313" key="4">
    <source>
        <dbReference type="Proteomes" id="UP000230779"/>
    </source>
</evidence>
<name>A0A2M7RIT0_9BACT</name>